<dbReference type="PROSITE" id="PS50222">
    <property type="entry name" value="EF_HAND_2"/>
    <property type="match status" value="1"/>
</dbReference>
<dbReference type="InterPro" id="IPR018247">
    <property type="entry name" value="EF_Hand_1_Ca_BS"/>
</dbReference>
<dbReference type="GO" id="GO:0005886">
    <property type="term" value="C:plasma membrane"/>
    <property type="evidence" value="ECO:0007669"/>
    <property type="project" value="UniProtKB-SubCell"/>
</dbReference>
<evidence type="ECO:0000256" key="15">
    <source>
        <dbReference type="SAM" id="Coils"/>
    </source>
</evidence>
<keyword evidence="7" id="KW-0254">Endocytosis</keyword>
<gene>
    <name evidence="18" type="ORF">PHYBLDRAFT_179053</name>
</gene>
<dbReference type="Pfam" id="PF12761">
    <property type="entry name" value="End3"/>
    <property type="match status" value="1"/>
</dbReference>
<keyword evidence="11 15" id="KW-0175">Coiled coil</keyword>
<dbReference type="Pfam" id="PF12763">
    <property type="entry name" value="EH"/>
    <property type="match status" value="2"/>
</dbReference>
<dbReference type="GO" id="GO:0030479">
    <property type="term" value="C:actin cortical patch"/>
    <property type="evidence" value="ECO:0007669"/>
    <property type="project" value="UniProtKB-SubCell"/>
</dbReference>
<dbReference type="PANTHER" id="PTHR11216">
    <property type="entry name" value="EH DOMAIN"/>
    <property type="match status" value="1"/>
</dbReference>
<evidence type="ECO:0000256" key="2">
    <source>
        <dbReference type="ARBA" id="ARBA00004134"/>
    </source>
</evidence>
<evidence type="ECO:0000259" key="17">
    <source>
        <dbReference type="PROSITE" id="PS50222"/>
    </source>
</evidence>
<evidence type="ECO:0000313" key="19">
    <source>
        <dbReference type="Proteomes" id="UP000077315"/>
    </source>
</evidence>
<dbReference type="OrthoDB" id="1716625at2759"/>
<dbReference type="RefSeq" id="XP_018297314.1">
    <property type="nucleotide sequence ID" value="XM_018438093.1"/>
</dbReference>
<dbReference type="CDD" id="cd00052">
    <property type="entry name" value="EH"/>
    <property type="match status" value="1"/>
</dbReference>
<evidence type="ECO:0000259" key="16">
    <source>
        <dbReference type="PROSITE" id="PS50031"/>
    </source>
</evidence>
<sequence length="428" mass="47760">MSVITSDEKTKYAEIFQARGAVNGYMSGSIARDVLLSSSLPPDRLERIWDLSDIDKDGSLDFEEFCIAMHLTFECINGAETPTSLPPSLVPQSKIHLFPNGYMSQPHSGMMPQQTGMMPQQTGYAPYQQPYATGYTQASPASGPVEFSWDMTPQDMTSYQNIYSKYANETGKVKFGLMDDFYRSLGLSHADLSDAWSLVDVNHTLALTQDQCITYFHILNQRTKGAPIPKELPPDLQAAFAGEYAADLGERPGAGTGARKGNNQSMSKSAQLADSYVNRLGVASTSLSSKGVCVCVCVQMIGTSVKGEKYDEEEMLKRELAALKLQAKEAEKRALAMKENNSAHDFESRPLRDQFQALYDYKLQQLTNQADVADKIQKQSRDIEVGRDAIRRLDRLVEEARDKKRELEALLEERRMEVVKTDRLLNEA</sequence>
<organism evidence="18 19">
    <name type="scientific">Phycomyces blakesleeanus (strain ATCC 8743b / DSM 1359 / FGSC 10004 / NBRC 33097 / NRRL 1555)</name>
    <dbReference type="NCBI Taxonomy" id="763407"/>
    <lineage>
        <taxon>Eukaryota</taxon>
        <taxon>Fungi</taxon>
        <taxon>Fungi incertae sedis</taxon>
        <taxon>Mucoromycota</taxon>
        <taxon>Mucoromycotina</taxon>
        <taxon>Mucoromycetes</taxon>
        <taxon>Mucorales</taxon>
        <taxon>Phycomycetaceae</taxon>
        <taxon>Phycomyces</taxon>
    </lineage>
</organism>
<dbReference type="VEuPathDB" id="FungiDB:PHYBLDRAFT_179053"/>
<feature type="domain" description="EH" evidence="16">
    <location>
        <begin position="8"/>
        <end position="96"/>
    </location>
</feature>
<comment type="subcellular location">
    <subcellularLocation>
        <location evidence="3">Cell membrane</location>
        <topology evidence="3">Peripheral membrane protein</topology>
        <orientation evidence="3">Cytoplasmic side</orientation>
    </subcellularLocation>
    <subcellularLocation>
        <location evidence="2">Cytoplasm</location>
        <location evidence="2">Cytoskeleton</location>
        <location evidence="2">Actin patch</location>
    </subcellularLocation>
    <subcellularLocation>
        <location evidence="1">Endosome membrane</location>
        <topology evidence="1">Peripheral membrane protein</topology>
        <orientation evidence="1">Cytoplasmic side</orientation>
    </subcellularLocation>
</comment>
<proteinExistence type="inferred from homology"/>
<dbReference type="AlphaFoldDB" id="A0A167Q8K5"/>
<evidence type="ECO:0000256" key="13">
    <source>
        <dbReference type="ARBA" id="ARBA00023212"/>
    </source>
</evidence>
<keyword evidence="13" id="KW-0206">Cytoskeleton</keyword>
<dbReference type="GO" id="GO:0006897">
    <property type="term" value="P:endocytosis"/>
    <property type="evidence" value="ECO:0007669"/>
    <property type="project" value="UniProtKB-KW"/>
</dbReference>
<name>A0A167Q8K5_PHYB8</name>
<evidence type="ECO:0000256" key="6">
    <source>
        <dbReference type="ARBA" id="ARBA00022490"/>
    </source>
</evidence>
<accession>A0A167Q8K5</accession>
<evidence type="ECO:0000256" key="14">
    <source>
        <dbReference type="ARBA" id="ARBA00029684"/>
    </source>
</evidence>
<evidence type="ECO:0000256" key="4">
    <source>
        <dbReference type="ARBA" id="ARBA00009909"/>
    </source>
</evidence>
<dbReference type="InParanoid" id="A0A167Q8K5"/>
<feature type="coiled-coil region" evidence="15">
    <location>
        <begin position="390"/>
        <end position="417"/>
    </location>
</feature>
<comment type="similarity">
    <text evidence="4">Belongs to the END3 family.</text>
</comment>
<dbReference type="InterPro" id="IPR025604">
    <property type="entry name" value="End3"/>
</dbReference>
<protein>
    <recommendedName>
        <fullName evidence="14">Endocytosis protein 3</fullName>
    </recommendedName>
</protein>
<dbReference type="InterPro" id="IPR002048">
    <property type="entry name" value="EF_hand_dom"/>
</dbReference>
<dbReference type="PROSITE" id="PS00018">
    <property type="entry name" value="EF_HAND_1"/>
    <property type="match status" value="1"/>
</dbReference>
<dbReference type="InterPro" id="IPR011992">
    <property type="entry name" value="EF-hand-dom_pair"/>
</dbReference>
<dbReference type="FunCoup" id="A0A167Q8K5">
    <property type="interactions" value="22"/>
</dbReference>
<evidence type="ECO:0000256" key="7">
    <source>
        <dbReference type="ARBA" id="ARBA00022583"/>
    </source>
</evidence>
<dbReference type="SUPFAM" id="SSF47473">
    <property type="entry name" value="EF-hand"/>
    <property type="match status" value="2"/>
</dbReference>
<keyword evidence="8" id="KW-0677">Repeat</keyword>
<keyword evidence="10" id="KW-0106">Calcium</keyword>
<dbReference type="GeneID" id="28998999"/>
<evidence type="ECO:0000256" key="9">
    <source>
        <dbReference type="ARBA" id="ARBA00022753"/>
    </source>
</evidence>
<keyword evidence="9" id="KW-0967">Endosome</keyword>
<dbReference type="SMART" id="SM00054">
    <property type="entry name" value="EFh"/>
    <property type="match status" value="2"/>
</dbReference>
<keyword evidence="19" id="KW-1185">Reference proteome</keyword>
<keyword evidence="12" id="KW-0472">Membrane</keyword>
<dbReference type="SMART" id="SM00027">
    <property type="entry name" value="EH"/>
    <property type="match status" value="2"/>
</dbReference>
<dbReference type="GO" id="GO:0007015">
    <property type="term" value="P:actin filament organization"/>
    <property type="evidence" value="ECO:0007669"/>
    <property type="project" value="InterPro"/>
</dbReference>
<dbReference type="PROSITE" id="PS50031">
    <property type="entry name" value="EH"/>
    <property type="match status" value="2"/>
</dbReference>
<feature type="domain" description="EF-hand" evidence="17">
    <location>
        <begin position="40"/>
        <end position="75"/>
    </location>
</feature>
<reference evidence="19" key="1">
    <citation type="submission" date="2015-06" db="EMBL/GenBank/DDBJ databases">
        <title>Expansion of signal transduction pathways in fungi by whole-genome duplication.</title>
        <authorList>
            <consortium name="DOE Joint Genome Institute"/>
            <person name="Corrochano L.M."/>
            <person name="Kuo A."/>
            <person name="Marcet-Houben M."/>
            <person name="Polaino S."/>
            <person name="Salamov A."/>
            <person name="Villalobos J.M."/>
            <person name="Alvarez M.I."/>
            <person name="Avalos J."/>
            <person name="Benito E.P."/>
            <person name="Benoit I."/>
            <person name="Burger G."/>
            <person name="Camino L.P."/>
            <person name="Canovas D."/>
            <person name="Cerda-Olmedo E."/>
            <person name="Cheng J.-F."/>
            <person name="Dominguez A."/>
            <person name="Elias M."/>
            <person name="Eslava A.P."/>
            <person name="Glaser F."/>
            <person name="Grimwood J."/>
            <person name="Gutierrez G."/>
            <person name="Heitman J."/>
            <person name="Henrissat B."/>
            <person name="Iturriaga E.A."/>
            <person name="Lang B.F."/>
            <person name="Lavin J.L."/>
            <person name="Lee S."/>
            <person name="Li W."/>
            <person name="Lindquist E."/>
            <person name="Lopez-Garcia S."/>
            <person name="Luque E.M."/>
            <person name="Marcos A.T."/>
            <person name="Martin J."/>
            <person name="McCluskey K."/>
            <person name="Medina H.R."/>
            <person name="Miralles-Duran A."/>
            <person name="Miyazaki A."/>
            <person name="Munoz-Torres E."/>
            <person name="Oguiza J.A."/>
            <person name="Ohm R."/>
            <person name="Olmedo M."/>
            <person name="Orejas M."/>
            <person name="Ortiz-Castellanos L."/>
            <person name="Pisabarro A.G."/>
            <person name="Rodriguez-Romero J."/>
            <person name="Ruiz-Herrera J."/>
            <person name="Ruiz-Vazquez R."/>
            <person name="Sanz C."/>
            <person name="Schackwitz W."/>
            <person name="Schmutz J."/>
            <person name="Shahriari M."/>
            <person name="Shelest E."/>
            <person name="Silva-Franco F."/>
            <person name="Soanes D."/>
            <person name="Syed K."/>
            <person name="Tagua V.G."/>
            <person name="Talbot N.J."/>
            <person name="Thon M."/>
            <person name="De vries R.P."/>
            <person name="Wiebenga A."/>
            <person name="Yadav J.S."/>
            <person name="Braun E.L."/>
            <person name="Baker S."/>
            <person name="Garre V."/>
            <person name="Horwitz B."/>
            <person name="Torres-Martinez S."/>
            <person name="Idnurm A."/>
            <person name="Herrera-Estrella A."/>
            <person name="Gabaldon T."/>
            <person name="Grigoriev I.V."/>
        </authorList>
    </citation>
    <scope>NUCLEOTIDE SEQUENCE [LARGE SCALE GENOMIC DNA]</scope>
    <source>
        <strain evidence="19">NRRL 1555(-)</strain>
    </source>
</reference>
<keyword evidence="5" id="KW-1003">Cell membrane</keyword>
<feature type="coiled-coil region" evidence="15">
    <location>
        <begin position="313"/>
        <end position="340"/>
    </location>
</feature>
<dbReference type="GO" id="GO:0005509">
    <property type="term" value="F:calcium ion binding"/>
    <property type="evidence" value="ECO:0007669"/>
    <property type="project" value="InterPro"/>
</dbReference>
<evidence type="ECO:0000256" key="8">
    <source>
        <dbReference type="ARBA" id="ARBA00022737"/>
    </source>
</evidence>
<dbReference type="GO" id="GO:0016197">
    <property type="term" value="P:endosomal transport"/>
    <property type="evidence" value="ECO:0007669"/>
    <property type="project" value="TreeGrafter"/>
</dbReference>
<dbReference type="Gene3D" id="1.10.238.10">
    <property type="entry name" value="EF-hand"/>
    <property type="match status" value="2"/>
</dbReference>
<evidence type="ECO:0000256" key="1">
    <source>
        <dbReference type="ARBA" id="ARBA00004125"/>
    </source>
</evidence>
<dbReference type="InterPro" id="IPR000261">
    <property type="entry name" value="EH_dom"/>
</dbReference>
<evidence type="ECO:0000256" key="3">
    <source>
        <dbReference type="ARBA" id="ARBA00004413"/>
    </source>
</evidence>
<dbReference type="EMBL" id="KV440972">
    <property type="protein sequence ID" value="OAD79274.1"/>
    <property type="molecule type" value="Genomic_DNA"/>
</dbReference>
<keyword evidence="6" id="KW-0963">Cytoplasm</keyword>
<dbReference type="Proteomes" id="UP000077315">
    <property type="component" value="Unassembled WGS sequence"/>
</dbReference>
<evidence type="ECO:0000256" key="10">
    <source>
        <dbReference type="ARBA" id="ARBA00022837"/>
    </source>
</evidence>
<evidence type="ECO:0000256" key="11">
    <source>
        <dbReference type="ARBA" id="ARBA00023054"/>
    </source>
</evidence>
<evidence type="ECO:0000313" key="18">
    <source>
        <dbReference type="EMBL" id="OAD79274.1"/>
    </source>
</evidence>
<dbReference type="GO" id="GO:0010008">
    <property type="term" value="C:endosome membrane"/>
    <property type="evidence" value="ECO:0007669"/>
    <property type="project" value="UniProtKB-SubCell"/>
</dbReference>
<dbReference type="STRING" id="763407.A0A167Q8K5"/>
<evidence type="ECO:0000256" key="5">
    <source>
        <dbReference type="ARBA" id="ARBA00022475"/>
    </source>
</evidence>
<evidence type="ECO:0000256" key="12">
    <source>
        <dbReference type="ARBA" id="ARBA00023136"/>
    </source>
</evidence>
<feature type="domain" description="EH" evidence="16">
    <location>
        <begin position="155"/>
        <end position="236"/>
    </location>
</feature>